<sequence length="123" mass="13367">MKSWITIALLAGLLGGAVSLPAVAQTSTFETRVKEIEALSRAKNLARQAAETENGGLSQYRAELSMHGFAAKSPFVDQGDHWIFTFKGNVPGVIEPSIESEVRVDKADFQTTVLYNGAIRSQR</sequence>
<accession>A0A1Z4JPI5</accession>
<dbReference type="Proteomes" id="UP000217895">
    <property type="component" value="Chromosome"/>
</dbReference>
<dbReference type="EMBL" id="AP018203">
    <property type="protein sequence ID" value="BAY58629.1"/>
    <property type="molecule type" value="Genomic_DNA"/>
</dbReference>
<keyword evidence="3" id="KW-1185">Reference proteome</keyword>
<reference evidence="2 3" key="1">
    <citation type="submission" date="2017-06" db="EMBL/GenBank/DDBJ databases">
        <title>Genome sequencing of cyanobaciteial culture collection at National Institute for Environmental Studies (NIES).</title>
        <authorList>
            <person name="Hirose Y."/>
            <person name="Shimura Y."/>
            <person name="Fujisawa T."/>
            <person name="Nakamura Y."/>
            <person name="Kawachi M."/>
        </authorList>
    </citation>
    <scope>NUCLEOTIDE SEQUENCE [LARGE SCALE GENOMIC DNA]</scope>
    <source>
        <strain evidence="2 3">NIES-2135</strain>
    </source>
</reference>
<name>A0A1Z4JPI5_LEPBY</name>
<proteinExistence type="predicted"/>
<keyword evidence="1" id="KW-0732">Signal</keyword>
<protein>
    <submittedName>
        <fullName evidence="2">Uncharacterized protein</fullName>
    </submittedName>
</protein>
<dbReference type="AlphaFoldDB" id="A0A1Z4JPI5"/>
<feature type="chain" id="PRO_5011117600" evidence="1">
    <location>
        <begin position="25"/>
        <end position="123"/>
    </location>
</feature>
<evidence type="ECO:0000313" key="2">
    <source>
        <dbReference type="EMBL" id="BAY58629.1"/>
    </source>
</evidence>
<evidence type="ECO:0000256" key="1">
    <source>
        <dbReference type="SAM" id="SignalP"/>
    </source>
</evidence>
<gene>
    <name evidence="2" type="ORF">NIES2135_55020</name>
</gene>
<organism evidence="2 3">
    <name type="scientific">Leptolyngbya boryana NIES-2135</name>
    <dbReference type="NCBI Taxonomy" id="1973484"/>
    <lineage>
        <taxon>Bacteria</taxon>
        <taxon>Bacillati</taxon>
        <taxon>Cyanobacteriota</taxon>
        <taxon>Cyanophyceae</taxon>
        <taxon>Leptolyngbyales</taxon>
        <taxon>Leptolyngbyaceae</taxon>
        <taxon>Leptolyngbya group</taxon>
        <taxon>Leptolyngbya</taxon>
    </lineage>
</organism>
<evidence type="ECO:0000313" key="3">
    <source>
        <dbReference type="Proteomes" id="UP000217895"/>
    </source>
</evidence>
<feature type="signal peptide" evidence="1">
    <location>
        <begin position="1"/>
        <end position="24"/>
    </location>
</feature>